<name>A0A1M7H9V7_9BACT</name>
<keyword evidence="1" id="KW-0732">Signal</keyword>
<sequence length="244" mass="26815">MKPVKYLSVLVLLMVMAVTSTYGQSLTDILNKHYAAMGGVAKISGVKTQYVEGVTLAQGQEIPFKKWGQNNKAMRLQFEVMGTSNVQVLNQKSGWIWMPVMGQLSPEDMDSATFNAMKGMLDISGSELYDYAAKGKQVALVGKDTVEGKPAYKLKVTTKEGNVGYVFLDAGSYYIVRALNSVKIQGKEQELISEFADYSKNSEGYVYPATSTQGGGMMTLKINKMTVNQPVADSLFIKPKQQQQ</sequence>
<evidence type="ECO:0000313" key="2">
    <source>
        <dbReference type="EMBL" id="SHM25216.1"/>
    </source>
</evidence>
<dbReference type="OrthoDB" id="128937at2"/>
<gene>
    <name evidence="2" type="ORF">SAMN05444266_107140</name>
</gene>
<dbReference type="STRING" id="1419482.SAMN05444266_107140"/>
<dbReference type="Proteomes" id="UP000184420">
    <property type="component" value="Unassembled WGS sequence"/>
</dbReference>
<reference evidence="2 3" key="1">
    <citation type="submission" date="2016-11" db="EMBL/GenBank/DDBJ databases">
        <authorList>
            <person name="Jaros S."/>
            <person name="Januszkiewicz K."/>
            <person name="Wedrychowicz H."/>
        </authorList>
    </citation>
    <scope>NUCLEOTIDE SEQUENCE [LARGE SCALE GENOMIC DNA]</scope>
    <source>
        <strain evidence="2 3">DSM 27406</strain>
    </source>
</reference>
<dbReference type="EMBL" id="FRBL01000007">
    <property type="protein sequence ID" value="SHM25216.1"/>
    <property type="molecule type" value="Genomic_DNA"/>
</dbReference>
<dbReference type="Gene3D" id="2.50.20.10">
    <property type="entry name" value="Lipoprotein localisation LolA/LolB/LppX"/>
    <property type="match status" value="1"/>
</dbReference>
<feature type="chain" id="PRO_5012432564" description="Outer membrane lipoprotein-sorting protein" evidence="1">
    <location>
        <begin position="24"/>
        <end position="244"/>
    </location>
</feature>
<keyword evidence="3" id="KW-1185">Reference proteome</keyword>
<feature type="signal peptide" evidence="1">
    <location>
        <begin position="1"/>
        <end position="23"/>
    </location>
</feature>
<organism evidence="2 3">
    <name type="scientific">Chitinophaga jiangningensis</name>
    <dbReference type="NCBI Taxonomy" id="1419482"/>
    <lineage>
        <taxon>Bacteria</taxon>
        <taxon>Pseudomonadati</taxon>
        <taxon>Bacteroidota</taxon>
        <taxon>Chitinophagia</taxon>
        <taxon>Chitinophagales</taxon>
        <taxon>Chitinophagaceae</taxon>
        <taxon>Chitinophaga</taxon>
    </lineage>
</organism>
<evidence type="ECO:0000256" key="1">
    <source>
        <dbReference type="SAM" id="SignalP"/>
    </source>
</evidence>
<protein>
    <recommendedName>
        <fullName evidence="4">Outer membrane lipoprotein-sorting protein</fullName>
    </recommendedName>
</protein>
<dbReference type="AlphaFoldDB" id="A0A1M7H9V7"/>
<dbReference type="RefSeq" id="WP_143159999.1">
    <property type="nucleotide sequence ID" value="NZ_FRBL01000007.1"/>
</dbReference>
<accession>A0A1M7H9V7</accession>
<evidence type="ECO:0008006" key="4">
    <source>
        <dbReference type="Google" id="ProtNLM"/>
    </source>
</evidence>
<proteinExistence type="predicted"/>
<evidence type="ECO:0000313" key="3">
    <source>
        <dbReference type="Proteomes" id="UP000184420"/>
    </source>
</evidence>